<dbReference type="RefSeq" id="YP_006987090.1">
    <property type="nucleotide sequence ID" value="NC_019400.1"/>
</dbReference>
<reference evidence="2 3" key="1">
    <citation type="journal article" date="2012" name="J. Virol.">
        <title>Genome Sequence of Cronobacter sakazakii Myovirus vB_CsaM_GAP31.</title>
        <authorList>
            <person name="Abbasifar R."/>
            <person name="Kropinski A.M."/>
            <person name="Sabour P.M."/>
            <person name="Ackermann H.W."/>
            <person name="Alanis Villa A."/>
            <person name="Abbasifar A."/>
            <person name="Griffiths M.W."/>
        </authorList>
    </citation>
    <scope>NUCLEOTIDE SEQUENCE [LARGE SCALE GENOMIC DNA]</scope>
</reference>
<dbReference type="KEGG" id="vg:13993574"/>
<organism evidence="2 3">
    <name type="scientific">Cronobacter phage vB_CsaM_GAP31</name>
    <dbReference type="NCBI Taxonomy" id="1141135"/>
    <lineage>
        <taxon>Viruses</taxon>
        <taxon>Duplodnaviria</taxon>
        <taxon>Heunggongvirae</taxon>
        <taxon>Uroviricota</taxon>
        <taxon>Caudoviricetes</taxon>
        <taxon>Vequintavirinae</taxon>
        <taxon>Seunavirus</taxon>
        <taxon>Seunavirus GAP31</taxon>
    </lineage>
</organism>
<dbReference type="OrthoDB" id="21071at10239"/>
<dbReference type="Pfam" id="PF04448">
    <property type="entry name" value="DUF551"/>
    <property type="match status" value="1"/>
</dbReference>
<feature type="domain" description="DUF551" evidence="1">
    <location>
        <begin position="4"/>
        <end position="59"/>
    </location>
</feature>
<dbReference type="GeneID" id="13993574"/>
<evidence type="ECO:0000313" key="3">
    <source>
        <dbReference type="Proteomes" id="UP000000458"/>
    </source>
</evidence>
<name>K4F9C4_9CAUD</name>
<dbReference type="Proteomes" id="UP000000458">
    <property type="component" value="Segment"/>
</dbReference>
<accession>K4F9C4</accession>
<proteinExistence type="predicted"/>
<keyword evidence="3" id="KW-1185">Reference proteome</keyword>
<evidence type="ECO:0000259" key="1">
    <source>
        <dbReference type="Pfam" id="PF04448"/>
    </source>
</evidence>
<dbReference type="EMBL" id="JN882284">
    <property type="protein sequence ID" value="AFC21435.1"/>
    <property type="molecule type" value="Genomic_DNA"/>
</dbReference>
<dbReference type="InterPro" id="IPR007539">
    <property type="entry name" value="DUF551"/>
</dbReference>
<evidence type="ECO:0000313" key="2">
    <source>
        <dbReference type="EMBL" id="AFC21435.1"/>
    </source>
</evidence>
<protein>
    <recommendedName>
        <fullName evidence="1">DUF551 domain-containing protein</fullName>
    </recommendedName>
</protein>
<gene>
    <name evidence="2" type="ORF">GAP31_254</name>
</gene>
<sequence>MNTEWISCKDSLPQAGKYVLITDDENMWIAFLRPDGRWDDGDFRSDLEATHWQDLPVPPGLLGDKA</sequence>